<gene>
    <name evidence="12" type="primary">LOC107065563</name>
</gene>
<evidence type="ECO:0000256" key="4">
    <source>
        <dbReference type="ARBA" id="ARBA00022692"/>
    </source>
</evidence>
<dbReference type="RefSeq" id="XP_015174889.1">
    <property type="nucleotide sequence ID" value="XM_015319403.1"/>
</dbReference>
<sequence length="277" mass="32369">MARCFEIIAMLKNNGNFYETIFLARWSMKLLGLWPEKDLYASIKSFLIFLMFSIMFIPSFLYIKKGESIPVDIILMMVYSVPTITRFLFAKLNSKSYKIIIKRMIDDWNDFSDLSETNKKILLHHAKIARRINIIHTLCIVLTYFSKKKKCIVQFFFKLSPLIIKIIYYLVFILTPIYNGHIVNINSYLNVTIRKLPFEGWFPFDEKQTPVFEIIYMIQLMQNFFIMCVNFSTDSFLCTAVLHACGQLAILSNVIRNTVALGIDGYLLIIVSYGKND</sequence>
<keyword evidence="7 10" id="KW-0472">Membrane</keyword>
<feature type="transmembrane region" description="Helical" evidence="10">
    <location>
        <begin position="155"/>
        <end position="178"/>
    </location>
</feature>
<dbReference type="PANTHER" id="PTHR21137">
    <property type="entry name" value="ODORANT RECEPTOR"/>
    <property type="match status" value="1"/>
</dbReference>
<feature type="transmembrane region" description="Helical" evidence="10">
    <location>
        <begin position="69"/>
        <end position="89"/>
    </location>
</feature>
<keyword evidence="5" id="KW-0552">Olfaction</keyword>
<evidence type="ECO:0000313" key="12">
    <source>
        <dbReference type="RefSeq" id="XP_015174889.1"/>
    </source>
</evidence>
<evidence type="ECO:0000256" key="8">
    <source>
        <dbReference type="ARBA" id="ARBA00023170"/>
    </source>
</evidence>
<evidence type="ECO:0000256" key="3">
    <source>
        <dbReference type="ARBA" id="ARBA00022606"/>
    </source>
</evidence>
<evidence type="ECO:0000256" key="6">
    <source>
        <dbReference type="ARBA" id="ARBA00022989"/>
    </source>
</evidence>
<keyword evidence="11" id="KW-1185">Reference proteome</keyword>
<dbReference type="PANTHER" id="PTHR21137:SF35">
    <property type="entry name" value="ODORANT RECEPTOR 19A-RELATED"/>
    <property type="match status" value="1"/>
</dbReference>
<dbReference type="Proteomes" id="UP000694924">
    <property type="component" value="Unplaced"/>
</dbReference>
<evidence type="ECO:0000256" key="10">
    <source>
        <dbReference type="SAM" id="Phobius"/>
    </source>
</evidence>
<dbReference type="GeneID" id="107065563"/>
<accession>A0ABM1I3V2</accession>
<keyword evidence="9" id="KW-0807">Transducer</keyword>
<organism evidence="11 12">
    <name type="scientific">Polistes dominula</name>
    <name type="common">European paper wasp</name>
    <name type="synonym">Vespa dominula</name>
    <dbReference type="NCBI Taxonomy" id="743375"/>
    <lineage>
        <taxon>Eukaryota</taxon>
        <taxon>Metazoa</taxon>
        <taxon>Ecdysozoa</taxon>
        <taxon>Arthropoda</taxon>
        <taxon>Hexapoda</taxon>
        <taxon>Insecta</taxon>
        <taxon>Pterygota</taxon>
        <taxon>Neoptera</taxon>
        <taxon>Endopterygota</taxon>
        <taxon>Hymenoptera</taxon>
        <taxon>Apocrita</taxon>
        <taxon>Aculeata</taxon>
        <taxon>Vespoidea</taxon>
        <taxon>Vespidae</taxon>
        <taxon>Polistinae</taxon>
        <taxon>Polistini</taxon>
        <taxon>Polistes</taxon>
    </lineage>
</organism>
<protein>
    <submittedName>
        <fullName evidence="12">Uncharacterized protein LOC107065563</fullName>
    </submittedName>
</protein>
<evidence type="ECO:0000256" key="1">
    <source>
        <dbReference type="ARBA" id="ARBA00004651"/>
    </source>
</evidence>
<evidence type="ECO:0000256" key="9">
    <source>
        <dbReference type="ARBA" id="ARBA00023224"/>
    </source>
</evidence>
<keyword evidence="3" id="KW-0716">Sensory transduction</keyword>
<dbReference type="Pfam" id="PF02949">
    <property type="entry name" value="7tm_6"/>
    <property type="match status" value="1"/>
</dbReference>
<keyword evidence="2" id="KW-1003">Cell membrane</keyword>
<reference evidence="12" key="1">
    <citation type="submission" date="2025-08" db="UniProtKB">
        <authorList>
            <consortium name="RefSeq"/>
        </authorList>
    </citation>
    <scope>IDENTIFICATION</scope>
    <source>
        <tissue evidence="12">Whole body</tissue>
    </source>
</reference>
<name>A0ABM1I3V2_POLDO</name>
<comment type="subcellular location">
    <subcellularLocation>
        <location evidence="1">Cell membrane</location>
        <topology evidence="1">Multi-pass membrane protein</topology>
    </subcellularLocation>
</comment>
<keyword evidence="4 10" id="KW-0812">Transmembrane</keyword>
<evidence type="ECO:0000256" key="2">
    <source>
        <dbReference type="ARBA" id="ARBA00022475"/>
    </source>
</evidence>
<proteinExistence type="predicted"/>
<evidence type="ECO:0000256" key="5">
    <source>
        <dbReference type="ARBA" id="ARBA00022725"/>
    </source>
</evidence>
<dbReference type="InterPro" id="IPR004117">
    <property type="entry name" value="7tm6_olfct_rcpt"/>
</dbReference>
<feature type="transmembrane region" description="Helical" evidence="10">
    <location>
        <begin position="46"/>
        <end position="63"/>
    </location>
</feature>
<keyword evidence="8" id="KW-0675">Receptor</keyword>
<evidence type="ECO:0000313" key="11">
    <source>
        <dbReference type="Proteomes" id="UP000694924"/>
    </source>
</evidence>
<keyword evidence="6 10" id="KW-1133">Transmembrane helix</keyword>
<evidence type="ECO:0000256" key="7">
    <source>
        <dbReference type="ARBA" id="ARBA00023136"/>
    </source>
</evidence>